<proteinExistence type="predicted"/>
<evidence type="ECO:0000313" key="7">
    <source>
        <dbReference type="EMBL" id="PRQ78118.1"/>
    </source>
</evidence>
<feature type="region of interest" description="Disordered" evidence="5">
    <location>
        <begin position="314"/>
        <end position="333"/>
    </location>
</feature>
<evidence type="ECO:0000256" key="5">
    <source>
        <dbReference type="SAM" id="MobiDB-lite"/>
    </source>
</evidence>
<feature type="transmembrane region" description="Helical" evidence="6">
    <location>
        <begin position="258"/>
        <end position="283"/>
    </location>
</feature>
<feature type="compositionally biased region" description="Basic and acidic residues" evidence="5">
    <location>
        <begin position="405"/>
        <end position="480"/>
    </location>
</feature>
<keyword evidence="4 6" id="KW-0472">Membrane</keyword>
<accession>A0A2T0AJD2</accession>
<feature type="compositionally biased region" description="Low complexity" evidence="5">
    <location>
        <begin position="390"/>
        <end position="402"/>
    </location>
</feature>
<name>A0A2T0AJD2_RHOTO</name>
<evidence type="ECO:0000256" key="1">
    <source>
        <dbReference type="ARBA" id="ARBA00004141"/>
    </source>
</evidence>
<evidence type="ECO:0000256" key="2">
    <source>
        <dbReference type="ARBA" id="ARBA00022692"/>
    </source>
</evidence>
<dbReference type="InterPro" id="IPR006603">
    <property type="entry name" value="PQ-loop_rpt"/>
</dbReference>
<dbReference type="Pfam" id="PF04193">
    <property type="entry name" value="PQ-loop"/>
    <property type="match status" value="1"/>
</dbReference>
<evidence type="ECO:0000256" key="3">
    <source>
        <dbReference type="ARBA" id="ARBA00022989"/>
    </source>
</evidence>
<dbReference type="GO" id="GO:0016020">
    <property type="term" value="C:membrane"/>
    <property type="evidence" value="ECO:0007669"/>
    <property type="project" value="UniProtKB-SubCell"/>
</dbReference>
<dbReference type="EMBL" id="LCTV02000001">
    <property type="protein sequence ID" value="PRQ78118.1"/>
    <property type="molecule type" value="Genomic_DNA"/>
</dbReference>
<comment type="caution">
    <text evidence="7">The sequence shown here is derived from an EMBL/GenBank/DDBJ whole genome shotgun (WGS) entry which is preliminary data.</text>
</comment>
<dbReference type="OrthoDB" id="8048523at2759"/>
<evidence type="ECO:0000313" key="8">
    <source>
        <dbReference type="Proteomes" id="UP000239560"/>
    </source>
</evidence>
<feature type="transmembrane region" description="Helical" evidence="6">
    <location>
        <begin position="147"/>
        <end position="168"/>
    </location>
</feature>
<dbReference type="AlphaFoldDB" id="A0A2T0AJD2"/>
<feature type="compositionally biased region" description="Basic residues" evidence="5">
    <location>
        <begin position="490"/>
        <end position="499"/>
    </location>
</feature>
<dbReference type="Proteomes" id="UP000239560">
    <property type="component" value="Unassembled WGS sequence"/>
</dbReference>
<feature type="region of interest" description="Disordered" evidence="5">
    <location>
        <begin position="380"/>
        <end position="505"/>
    </location>
</feature>
<protein>
    <submittedName>
        <fullName evidence="7">Uncharacterized protein</fullName>
    </submittedName>
</protein>
<dbReference type="PANTHER" id="PTHR16201">
    <property type="entry name" value="SEVEN TRANSMEMBRANE PROTEIN 1-RELATED"/>
    <property type="match status" value="1"/>
</dbReference>
<feature type="compositionally biased region" description="Basic and acidic residues" evidence="5">
    <location>
        <begin position="318"/>
        <end position="331"/>
    </location>
</feature>
<dbReference type="Gene3D" id="1.20.1280.290">
    <property type="match status" value="1"/>
</dbReference>
<dbReference type="InterPro" id="IPR051415">
    <property type="entry name" value="LAAT-1"/>
</dbReference>
<evidence type="ECO:0000256" key="4">
    <source>
        <dbReference type="ARBA" id="ARBA00023136"/>
    </source>
</evidence>
<sequence length="505" mass="56451">MAGAGMGFAPLDIVKLLARATAEVAVGLSTLDLVSKLTGWLSFGCSLWSCFPQICNLIVAPGAGGPSLALLWLWLFGDIGQVVGMFLTGALLTQKFSGIWFFASDVVLILLTSIERGHFGKRFRRGDRVQPPVPGRKKRWWLEFDSWKVNVFVLAIVVVGGTAAWVGIDYVRRDTEPPLEPSKAPHDTLSRTGWALGMLGLLCYNLPRIRQILLIRRQRTLGNISLYMYLWLISQNVTMLVSILAITPPEGSAALGHFFGQAPFLGNVLFALTNDFISLGLYFRYDHGKPRPESINEGSDVESDAADMAEAGLLSGTERSHSASRPQERSRDRHARLKQLDKHYNESLQLEQKRARGGAGQLPILARRWLATDLDHRAAEEERHWHDSEVSQSPQSSGSSGDELGEARRRLEEKRKRLGDMRTSRRHSDAMVEAAIDKELRTHPLREHIDRRKAESSGRASSTERRHESSGSSDEAEHLRRPSQRSTRSIGKRVFHPRRGVGTDW</sequence>
<comment type="subcellular location">
    <subcellularLocation>
        <location evidence="1">Membrane</location>
        <topology evidence="1">Multi-pass membrane protein</topology>
    </subcellularLocation>
</comment>
<feature type="compositionally biased region" description="Basic and acidic residues" evidence="5">
    <location>
        <begin position="380"/>
        <end position="389"/>
    </location>
</feature>
<gene>
    <name evidence="7" type="ORF">AAT19DRAFT_9186</name>
</gene>
<feature type="transmembrane region" description="Helical" evidence="6">
    <location>
        <begin position="188"/>
        <end position="206"/>
    </location>
</feature>
<organism evidence="7 8">
    <name type="scientific">Rhodotorula toruloides</name>
    <name type="common">Yeast</name>
    <name type="synonym">Rhodosporidium toruloides</name>
    <dbReference type="NCBI Taxonomy" id="5286"/>
    <lineage>
        <taxon>Eukaryota</taxon>
        <taxon>Fungi</taxon>
        <taxon>Dikarya</taxon>
        <taxon>Basidiomycota</taxon>
        <taxon>Pucciniomycotina</taxon>
        <taxon>Microbotryomycetes</taxon>
        <taxon>Sporidiobolales</taxon>
        <taxon>Sporidiobolaceae</taxon>
        <taxon>Rhodotorula</taxon>
    </lineage>
</organism>
<reference evidence="7 8" key="1">
    <citation type="journal article" date="2018" name="Elife">
        <title>Functional genomics of lipid metabolism in the oleaginous yeast Rhodosporidium toruloides.</title>
        <authorList>
            <person name="Coradetti S.T."/>
            <person name="Pinel D."/>
            <person name="Geiselman G."/>
            <person name="Ito M."/>
            <person name="Mondo S."/>
            <person name="Reilly M.C."/>
            <person name="Cheng Y.F."/>
            <person name="Bauer S."/>
            <person name="Grigoriev I."/>
            <person name="Gladden J.M."/>
            <person name="Simmons B.A."/>
            <person name="Brem R."/>
            <person name="Arkin A.P."/>
            <person name="Skerker J.M."/>
        </authorList>
    </citation>
    <scope>NUCLEOTIDE SEQUENCE [LARGE SCALE GENOMIC DNA]</scope>
    <source>
        <strain evidence="7 8">NBRC 0880</strain>
    </source>
</reference>
<keyword evidence="2 6" id="KW-0812">Transmembrane</keyword>
<keyword evidence="3 6" id="KW-1133">Transmembrane helix</keyword>
<feature type="transmembrane region" description="Helical" evidence="6">
    <location>
        <begin position="226"/>
        <end position="246"/>
    </location>
</feature>
<feature type="transmembrane region" description="Helical" evidence="6">
    <location>
        <begin position="98"/>
        <end position="114"/>
    </location>
</feature>
<evidence type="ECO:0000256" key="6">
    <source>
        <dbReference type="SAM" id="Phobius"/>
    </source>
</evidence>